<evidence type="ECO:0000256" key="2">
    <source>
        <dbReference type="ARBA" id="ARBA00022692"/>
    </source>
</evidence>
<feature type="transmembrane region" description="Helical" evidence="5">
    <location>
        <begin position="234"/>
        <end position="255"/>
    </location>
</feature>
<evidence type="ECO:0000313" key="8">
    <source>
        <dbReference type="RefSeq" id="XP_060032356.1"/>
    </source>
</evidence>
<accession>A0ABM3W6Z3</accession>
<evidence type="ECO:0000256" key="5">
    <source>
        <dbReference type="SAM" id="Phobius"/>
    </source>
</evidence>
<dbReference type="InterPro" id="IPR011701">
    <property type="entry name" value="MFS"/>
</dbReference>
<evidence type="ECO:0000259" key="6">
    <source>
        <dbReference type="PROSITE" id="PS50850"/>
    </source>
</evidence>
<feature type="transmembrane region" description="Helical" evidence="5">
    <location>
        <begin position="261"/>
        <end position="280"/>
    </location>
</feature>
<dbReference type="InterPro" id="IPR020846">
    <property type="entry name" value="MFS_dom"/>
</dbReference>
<keyword evidence="2 5" id="KW-0812">Transmembrane</keyword>
<dbReference type="GeneID" id="103116469"/>
<organism evidence="7 8">
    <name type="scientific">Erinaceus europaeus</name>
    <name type="common">Western European hedgehog</name>
    <dbReference type="NCBI Taxonomy" id="9365"/>
    <lineage>
        <taxon>Eukaryota</taxon>
        <taxon>Metazoa</taxon>
        <taxon>Chordata</taxon>
        <taxon>Craniata</taxon>
        <taxon>Vertebrata</taxon>
        <taxon>Euteleostomi</taxon>
        <taxon>Mammalia</taxon>
        <taxon>Eutheria</taxon>
        <taxon>Laurasiatheria</taxon>
        <taxon>Eulipotyphla</taxon>
        <taxon>Erinaceidae</taxon>
        <taxon>Erinaceinae</taxon>
        <taxon>Erinaceus</taxon>
    </lineage>
</organism>
<feature type="domain" description="Major facilitator superfamily (MFS) profile" evidence="6">
    <location>
        <begin position="96"/>
        <end position="526"/>
    </location>
</feature>
<name>A0ABM3W6Z3_ERIEU</name>
<dbReference type="PROSITE" id="PS50850">
    <property type="entry name" value="MFS"/>
    <property type="match status" value="1"/>
</dbReference>
<feature type="transmembrane region" description="Helical" evidence="5">
    <location>
        <begin position="416"/>
        <end position="432"/>
    </location>
</feature>
<protein>
    <submittedName>
        <fullName evidence="8">Organic anion transporter 7-like isoform X1</fullName>
    </submittedName>
</protein>
<evidence type="ECO:0000256" key="4">
    <source>
        <dbReference type="ARBA" id="ARBA00023136"/>
    </source>
</evidence>
<evidence type="ECO:0000313" key="7">
    <source>
        <dbReference type="Proteomes" id="UP001652624"/>
    </source>
</evidence>
<comment type="subcellular location">
    <subcellularLocation>
        <location evidence="1">Membrane</location>
        <topology evidence="1">Multi-pass membrane protein</topology>
    </subcellularLocation>
</comment>
<proteinExistence type="predicted"/>
<feature type="transmembrane region" description="Helical" evidence="5">
    <location>
        <begin position="202"/>
        <end position="222"/>
    </location>
</feature>
<dbReference type="SUPFAM" id="SSF103473">
    <property type="entry name" value="MFS general substrate transporter"/>
    <property type="match status" value="1"/>
</dbReference>
<feature type="transmembrane region" description="Helical" evidence="5">
    <location>
        <begin position="385"/>
        <end position="409"/>
    </location>
</feature>
<keyword evidence="3 5" id="KW-1133">Transmembrane helix</keyword>
<feature type="transmembrane region" description="Helical" evidence="5">
    <location>
        <begin position="504"/>
        <end position="521"/>
    </location>
</feature>
<dbReference type="InterPro" id="IPR036259">
    <property type="entry name" value="MFS_trans_sf"/>
</dbReference>
<sequence length="558" mass="62041">MAFQSLLEQAGGLGRFQILQMVLLCTVIIFTFPRSVLENFTAAVPDHRCWVHLLDNDTISANDTGTLSQEDLLRVSIPLDSSLRPEKCRRFIHPQWQLLHQNGTFLDVTELDTEPCVDGWVYDCSTFSSTIVTKWDLVCESQLLTSVSKFIFMVGMLVGSILCGHLADRFGRKLVLRWCCFQLAIADTCAAFAPNFSIYCSLRFLSGIFTIGITTNCNMLIIEWAVPRFQAMGLALSLSAISSGQIALGGLAFAIRGWHRLQLVMSVPLFVLFLSTRWLAESARWLITSNRPEESLKELRRAAHCNRIKDAEDILTMEFCLLLKILTSTMQRELESTQRRPSLLDMLRSRILLKRICLVSFVRFTCVLSYFGLTLNLQHLGSNVFLFQVLFGVVTLPGNFAAFLILRYLPRRSSQLLLLSLLGISILATIFVPQEMQAVRAALASFGMGLCSASIICSLTHEGELAPTIIRATLAGISGLCGNIGAVLAPLLTILAVYSPSAPWITYGVIPITGGLISLLLPETMNQPLPETIQDLENESKCSRKAKREDICLKVTQF</sequence>
<dbReference type="Gene3D" id="1.20.1250.20">
    <property type="entry name" value="MFS general substrate transporter like domains"/>
    <property type="match status" value="1"/>
</dbReference>
<dbReference type="Pfam" id="PF07690">
    <property type="entry name" value="MFS_1"/>
    <property type="match status" value="1"/>
</dbReference>
<feature type="transmembrane region" description="Helical" evidence="5">
    <location>
        <begin position="12"/>
        <end position="32"/>
    </location>
</feature>
<evidence type="ECO:0000256" key="3">
    <source>
        <dbReference type="ARBA" id="ARBA00022989"/>
    </source>
</evidence>
<feature type="transmembrane region" description="Helical" evidence="5">
    <location>
        <begin position="472"/>
        <end position="498"/>
    </location>
</feature>
<gene>
    <name evidence="8" type="primary">LOC103116469</name>
</gene>
<keyword evidence="7" id="KW-1185">Reference proteome</keyword>
<dbReference type="CDD" id="cd17374">
    <property type="entry name" value="MFS_OAT"/>
    <property type="match status" value="1"/>
</dbReference>
<dbReference type="PANTHER" id="PTHR24064">
    <property type="entry name" value="SOLUTE CARRIER FAMILY 22 MEMBER"/>
    <property type="match status" value="1"/>
</dbReference>
<feature type="transmembrane region" description="Helical" evidence="5">
    <location>
        <begin position="150"/>
        <end position="167"/>
    </location>
</feature>
<reference evidence="8" key="1">
    <citation type="submission" date="2025-08" db="UniProtKB">
        <authorList>
            <consortium name="RefSeq"/>
        </authorList>
    </citation>
    <scope>IDENTIFICATION</scope>
</reference>
<feature type="transmembrane region" description="Helical" evidence="5">
    <location>
        <begin position="174"/>
        <end position="196"/>
    </location>
</feature>
<dbReference type="Proteomes" id="UP001652624">
    <property type="component" value="Chromosome 17"/>
</dbReference>
<feature type="transmembrane region" description="Helical" evidence="5">
    <location>
        <begin position="352"/>
        <end position="373"/>
    </location>
</feature>
<evidence type="ECO:0000256" key="1">
    <source>
        <dbReference type="ARBA" id="ARBA00004141"/>
    </source>
</evidence>
<dbReference type="RefSeq" id="XP_060032356.1">
    <property type="nucleotide sequence ID" value="XM_060176373.1"/>
</dbReference>
<keyword evidence="4 5" id="KW-0472">Membrane</keyword>
<feature type="transmembrane region" description="Helical" evidence="5">
    <location>
        <begin position="438"/>
        <end position="460"/>
    </location>
</feature>